<dbReference type="Pfam" id="PF02393">
    <property type="entry name" value="US22"/>
    <property type="match status" value="1"/>
</dbReference>
<accession>A0A3Q1HJ28</accession>
<sequence>SRIIQRRRTSVLLHMSDTARDYLASVSDFVLKNKGKRYVLKNPVGATLRIAALDDTIYRDDNDVVNGWGKFYLPKTVNMQVFAIVEGVSCPCDQLVLMTCEEKKVYGYDEEGLHLVATSLDWLRVNGLKYPPLKTYYKGEAFKDMVNHMLHVKKFYESYAAFFHSHQISTQVEILKQQVKHAPSTVTHTQKKKKKIK</sequence>
<accession>A0A3Q1HN01</accession>
<reference evidence="1" key="1">
    <citation type="submission" date="2021-04" db="EMBL/GenBank/DDBJ databases">
        <authorList>
            <consortium name="Wellcome Sanger Institute Data Sharing"/>
        </authorList>
    </citation>
    <scope>NUCLEOTIDE SEQUENCE [LARGE SCALE GENOMIC DNA]</scope>
</reference>
<protein>
    <submittedName>
        <fullName evidence="1">Uncharacterized protein</fullName>
    </submittedName>
</protein>
<dbReference type="Ensembl" id="ENSATET00000008910.2">
    <property type="protein sequence ID" value="ENSATEP00000008757.2"/>
    <property type="gene ID" value="ENSATEG00000030313.1"/>
</dbReference>
<dbReference type="OrthoDB" id="9935986at2759"/>
<dbReference type="AlphaFoldDB" id="A0A3Q1HN01"/>
<keyword evidence="2" id="KW-1185">Reference proteome</keyword>
<organism evidence="1 2">
    <name type="scientific">Anabas testudineus</name>
    <name type="common">Climbing perch</name>
    <name type="synonym">Anthias testudineus</name>
    <dbReference type="NCBI Taxonomy" id="64144"/>
    <lineage>
        <taxon>Eukaryota</taxon>
        <taxon>Metazoa</taxon>
        <taxon>Chordata</taxon>
        <taxon>Craniata</taxon>
        <taxon>Vertebrata</taxon>
        <taxon>Euteleostomi</taxon>
        <taxon>Actinopterygii</taxon>
        <taxon>Neopterygii</taxon>
        <taxon>Teleostei</taxon>
        <taxon>Neoteleostei</taxon>
        <taxon>Acanthomorphata</taxon>
        <taxon>Anabantaria</taxon>
        <taxon>Anabantiformes</taxon>
        <taxon>Anabantoidei</taxon>
        <taxon>Anabantidae</taxon>
        <taxon>Anabas</taxon>
    </lineage>
</organism>
<name>A0A3Q1HN01_ANATE</name>
<dbReference type="Proteomes" id="UP000265040">
    <property type="component" value="Chromosome 11"/>
</dbReference>
<dbReference type="Ensembl" id="ENSATET00000008917.2">
    <property type="protein sequence ID" value="ENSATEP00000008764.2"/>
    <property type="gene ID" value="ENSATEG00000032413.1"/>
</dbReference>
<dbReference type="GeneTree" id="ENSGT00390000001663"/>
<proteinExistence type="predicted"/>
<evidence type="ECO:0000313" key="1">
    <source>
        <dbReference type="Ensembl" id="ENSATEP00000008764.2"/>
    </source>
</evidence>
<dbReference type="InterPro" id="IPR003360">
    <property type="entry name" value="US22-like"/>
</dbReference>
<evidence type="ECO:0000313" key="2">
    <source>
        <dbReference type="Proteomes" id="UP000265040"/>
    </source>
</evidence>
<reference evidence="1" key="2">
    <citation type="submission" date="2025-05" db="UniProtKB">
        <authorList>
            <consortium name="Ensembl"/>
        </authorList>
    </citation>
    <scope>IDENTIFICATION</scope>
</reference>